<dbReference type="GeneID" id="64662689"/>
<proteinExistence type="predicted"/>
<name>A0AAD4HE05_9AGAM</name>
<protein>
    <submittedName>
        <fullName evidence="1">Uncharacterized protein</fullName>
    </submittedName>
</protein>
<dbReference type="Proteomes" id="UP001195769">
    <property type="component" value="Unassembled WGS sequence"/>
</dbReference>
<dbReference type="EMBL" id="JABBWK010000109">
    <property type="protein sequence ID" value="KAG1893067.1"/>
    <property type="molecule type" value="Genomic_DNA"/>
</dbReference>
<sequence>MDTHGDIWEKYVKNSPAVKPFKTKGFSHFNTINQIMPHGPSAAKGKFVKYLPICQIPLQSLMQPVRTIINVIITSDI</sequence>
<keyword evidence="2" id="KW-1185">Reference proteome</keyword>
<accession>A0AAD4HE05</accession>
<reference evidence="1" key="1">
    <citation type="journal article" date="2020" name="New Phytol.">
        <title>Comparative genomics reveals dynamic genome evolution in host specialist ectomycorrhizal fungi.</title>
        <authorList>
            <person name="Lofgren L.A."/>
            <person name="Nguyen N.H."/>
            <person name="Vilgalys R."/>
            <person name="Ruytinx J."/>
            <person name="Liao H.L."/>
            <person name="Branco S."/>
            <person name="Kuo A."/>
            <person name="LaButti K."/>
            <person name="Lipzen A."/>
            <person name="Andreopoulos W."/>
            <person name="Pangilinan J."/>
            <person name="Riley R."/>
            <person name="Hundley H."/>
            <person name="Na H."/>
            <person name="Barry K."/>
            <person name="Grigoriev I.V."/>
            <person name="Stajich J.E."/>
            <person name="Kennedy P.G."/>
        </authorList>
    </citation>
    <scope>NUCLEOTIDE SEQUENCE</scope>
    <source>
        <strain evidence="1">FC203</strain>
    </source>
</reference>
<organism evidence="1 2">
    <name type="scientific">Suillus fuscotomentosus</name>
    <dbReference type="NCBI Taxonomy" id="1912939"/>
    <lineage>
        <taxon>Eukaryota</taxon>
        <taxon>Fungi</taxon>
        <taxon>Dikarya</taxon>
        <taxon>Basidiomycota</taxon>
        <taxon>Agaricomycotina</taxon>
        <taxon>Agaricomycetes</taxon>
        <taxon>Agaricomycetidae</taxon>
        <taxon>Boletales</taxon>
        <taxon>Suillineae</taxon>
        <taxon>Suillaceae</taxon>
        <taxon>Suillus</taxon>
    </lineage>
</organism>
<evidence type="ECO:0000313" key="1">
    <source>
        <dbReference type="EMBL" id="KAG1893067.1"/>
    </source>
</evidence>
<comment type="caution">
    <text evidence="1">The sequence shown here is derived from an EMBL/GenBank/DDBJ whole genome shotgun (WGS) entry which is preliminary data.</text>
</comment>
<gene>
    <name evidence="1" type="ORF">F5891DRAFT_1196881</name>
</gene>
<dbReference type="RefSeq" id="XP_041218643.1">
    <property type="nucleotide sequence ID" value="XM_041368391.1"/>
</dbReference>
<evidence type="ECO:0000313" key="2">
    <source>
        <dbReference type="Proteomes" id="UP001195769"/>
    </source>
</evidence>
<dbReference type="AlphaFoldDB" id="A0AAD4HE05"/>